<protein>
    <submittedName>
        <fullName evidence="1">Uncharacterized protein</fullName>
    </submittedName>
</protein>
<dbReference type="AlphaFoldDB" id="A0A5P1E3Z1"/>
<sequence length="141" mass="15849">MLKEGKEKSLWQSQCWDLQTIVQRLYSGALARILGAPLLKTQRASSSEFISPSFSLSLFSLLLSTITPFNEEIKQLCQRLAEYSGKIEEVQLLYRLIKLLGTKKESLLQEIDSKLTSPVEMTRSAPIGSIGSRTLRRGSRS</sequence>
<organism evidence="1 2">
    <name type="scientific">Asparagus officinalis</name>
    <name type="common">Garden asparagus</name>
    <dbReference type="NCBI Taxonomy" id="4686"/>
    <lineage>
        <taxon>Eukaryota</taxon>
        <taxon>Viridiplantae</taxon>
        <taxon>Streptophyta</taxon>
        <taxon>Embryophyta</taxon>
        <taxon>Tracheophyta</taxon>
        <taxon>Spermatophyta</taxon>
        <taxon>Magnoliopsida</taxon>
        <taxon>Liliopsida</taxon>
        <taxon>Asparagales</taxon>
        <taxon>Asparagaceae</taxon>
        <taxon>Asparagoideae</taxon>
        <taxon>Asparagus</taxon>
    </lineage>
</organism>
<name>A0A5P1E3Z1_ASPOF</name>
<evidence type="ECO:0000313" key="2">
    <source>
        <dbReference type="Proteomes" id="UP000243459"/>
    </source>
</evidence>
<reference evidence="2" key="1">
    <citation type="journal article" date="2017" name="Nat. Commun.">
        <title>The asparagus genome sheds light on the origin and evolution of a young Y chromosome.</title>
        <authorList>
            <person name="Harkess A."/>
            <person name="Zhou J."/>
            <person name="Xu C."/>
            <person name="Bowers J.E."/>
            <person name="Van der Hulst R."/>
            <person name="Ayyampalayam S."/>
            <person name="Mercati F."/>
            <person name="Riccardi P."/>
            <person name="McKain M.R."/>
            <person name="Kakrana A."/>
            <person name="Tang H."/>
            <person name="Ray J."/>
            <person name="Groenendijk J."/>
            <person name="Arikit S."/>
            <person name="Mathioni S.M."/>
            <person name="Nakano M."/>
            <person name="Shan H."/>
            <person name="Telgmann-Rauber A."/>
            <person name="Kanno A."/>
            <person name="Yue Z."/>
            <person name="Chen H."/>
            <person name="Li W."/>
            <person name="Chen Y."/>
            <person name="Xu X."/>
            <person name="Zhang Y."/>
            <person name="Luo S."/>
            <person name="Chen H."/>
            <person name="Gao J."/>
            <person name="Mao Z."/>
            <person name="Pires J.C."/>
            <person name="Luo M."/>
            <person name="Kudrna D."/>
            <person name="Wing R.A."/>
            <person name="Meyers B.C."/>
            <person name="Yi K."/>
            <person name="Kong H."/>
            <person name="Lavrijsen P."/>
            <person name="Sunseri F."/>
            <person name="Falavigna A."/>
            <person name="Ye Y."/>
            <person name="Leebens-Mack J.H."/>
            <person name="Chen G."/>
        </authorList>
    </citation>
    <scope>NUCLEOTIDE SEQUENCE [LARGE SCALE GENOMIC DNA]</scope>
    <source>
        <strain evidence="2">cv. DH0086</strain>
    </source>
</reference>
<keyword evidence="2" id="KW-1185">Reference proteome</keyword>
<dbReference type="EMBL" id="CM007390">
    <property type="protein sequence ID" value="ONK56703.1"/>
    <property type="molecule type" value="Genomic_DNA"/>
</dbReference>
<proteinExistence type="predicted"/>
<evidence type="ECO:0000313" key="1">
    <source>
        <dbReference type="EMBL" id="ONK56703.1"/>
    </source>
</evidence>
<dbReference type="Gramene" id="ONK56703">
    <property type="protein sequence ID" value="ONK56703"/>
    <property type="gene ID" value="A4U43_C10F11860"/>
</dbReference>
<dbReference type="Proteomes" id="UP000243459">
    <property type="component" value="Chromosome 10"/>
</dbReference>
<accession>A0A5P1E3Z1</accession>
<gene>
    <name evidence="1" type="ORF">A4U43_C10F11860</name>
</gene>